<evidence type="ECO:0000256" key="1">
    <source>
        <dbReference type="SAM" id="Phobius"/>
    </source>
</evidence>
<dbReference type="RefSeq" id="WP_093072558.1">
    <property type="nucleotide sequence ID" value="NZ_FOGV01000008.1"/>
</dbReference>
<dbReference type="AlphaFoldDB" id="A0A1H9SWA7"/>
<feature type="transmembrane region" description="Helical" evidence="1">
    <location>
        <begin position="111"/>
        <end position="131"/>
    </location>
</feature>
<dbReference type="Proteomes" id="UP000199318">
    <property type="component" value="Unassembled WGS sequence"/>
</dbReference>
<proteinExistence type="predicted"/>
<keyword evidence="1" id="KW-0472">Membrane</keyword>
<organism evidence="2 3">
    <name type="scientific">Salisediminibacterium halotolerans</name>
    <dbReference type="NCBI Taxonomy" id="517425"/>
    <lineage>
        <taxon>Bacteria</taxon>
        <taxon>Bacillati</taxon>
        <taxon>Bacillota</taxon>
        <taxon>Bacilli</taxon>
        <taxon>Bacillales</taxon>
        <taxon>Bacillaceae</taxon>
        <taxon>Salisediminibacterium</taxon>
    </lineage>
</organism>
<dbReference type="STRING" id="1464123.SAMN05444126_10845"/>
<evidence type="ECO:0000313" key="3">
    <source>
        <dbReference type="Proteomes" id="UP000199318"/>
    </source>
</evidence>
<keyword evidence="3" id="KW-1185">Reference proteome</keyword>
<protein>
    <submittedName>
        <fullName evidence="2">Uncharacterized protein</fullName>
    </submittedName>
</protein>
<sequence length="132" mass="15763">MQNHLLEIDASNFTEDITHITVYISNEFEVDDDELKKDRQDIIETSDHRYIKKPKLYDSFFRVYHSDPARTLENLTIDVKVSEGARSYFEARVEDNEYDYVDIALSEKEKVLYYSATIMFIFGLFLILLYFY</sequence>
<gene>
    <name evidence="2" type="ORF">SAMN05444126_10845</name>
</gene>
<comment type="caution">
    <text evidence="2">The sequence shown here is derived from an EMBL/GenBank/DDBJ whole genome shotgun (WGS) entry which is preliminary data.</text>
</comment>
<accession>A0A1H9SWA7</accession>
<keyword evidence="1" id="KW-0812">Transmembrane</keyword>
<evidence type="ECO:0000313" key="2">
    <source>
        <dbReference type="EMBL" id="SER89292.1"/>
    </source>
</evidence>
<reference evidence="3" key="1">
    <citation type="submission" date="2016-10" db="EMBL/GenBank/DDBJ databases">
        <authorList>
            <person name="de Groot N.N."/>
        </authorList>
    </citation>
    <scope>NUCLEOTIDE SEQUENCE [LARGE SCALE GENOMIC DNA]</scope>
    <source>
        <strain evidence="3">10nlg</strain>
    </source>
</reference>
<name>A0A1H9SWA7_9BACI</name>
<dbReference type="EMBL" id="FOGV01000008">
    <property type="protein sequence ID" value="SER89292.1"/>
    <property type="molecule type" value="Genomic_DNA"/>
</dbReference>
<keyword evidence="1" id="KW-1133">Transmembrane helix</keyword>